<keyword evidence="1" id="KW-0175">Coiled coil</keyword>
<dbReference type="Proteomes" id="UP001626550">
    <property type="component" value="Unassembled WGS sequence"/>
</dbReference>
<feature type="coiled-coil region" evidence="1">
    <location>
        <begin position="570"/>
        <end position="597"/>
    </location>
</feature>
<organism evidence="2 3">
    <name type="scientific">Cichlidogyrus casuarinus</name>
    <dbReference type="NCBI Taxonomy" id="1844966"/>
    <lineage>
        <taxon>Eukaryota</taxon>
        <taxon>Metazoa</taxon>
        <taxon>Spiralia</taxon>
        <taxon>Lophotrochozoa</taxon>
        <taxon>Platyhelminthes</taxon>
        <taxon>Monogenea</taxon>
        <taxon>Monopisthocotylea</taxon>
        <taxon>Dactylogyridea</taxon>
        <taxon>Ancyrocephalidae</taxon>
        <taxon>Cichlidogyrus</taxon>
    </lineage>
</organism>
<dbReference type="SUPFAM" id="SSF48065">
    <property type="entry name" value="DBL homology domain (DH-domain)"/>
    <property type="match status" value="1"/>
</dbReference>
<name>A0ABD2Q802_9PLAT</name>
<evidence type="ECO:0000313" key="2">
    <source>
        <dbReference type="EMBL" id="KAL3314361.1"/>
    </source>
</evidence>
<gene>
    <name evidence="2" type="ORF">Ciccas_007021</name>
</gene>
<evidence type="ECO:0000256" key="1">
    <source>
        <dbReference type="SAM" id="Coils"/>
    </source>
</evidence>
<dbReference type="InterPro" id="IPR035899">
    <property type="entry name" value="DBL_dom_sf"/>
</dbReference>
<feature type="non-terminal residue" evidence="2">
    <location>
        <position position="768"/>
    </location>
</feature>
<sequence length="768" mass="88999">MQCLELHYYLLLTVYYEWKPEKVIDAFNVLPALMSAISFYASHEFQRELNDSRRSLDEHDRIQICRRLSSFFPSGSLYDLLNVPKELASQITKLLTEEFITKMSLTQSKSDNRTPASIKEDILFALRIGESCMSVKHSNPATTDDEIERESLVDIFGDDDDAITYCFNRIPEFIKDQVWNTLKVFLSQEMELLDTIRQVPLMKQAFQSHPDVISALELLIMQGVLEFVDYEEYFIGQLSHIIYDFNNHGFMDLFKHCFYRIILIRKLAIGFEEFNITLRHCNPKKRLKELFGSNYKHGPETWNTHLFQVLHELSVFDGVGEDTQKQLFDILDELMKYSNDEENYHRTLFRADQGPSFELVLLNNSMMITLEKIYKTESEHLEVLDSLMEIKEEVSPNLSSQLAESIFSKVPQLHRTQQTFLHQLGLLIYDLKDSSLYDVFSYLPARHSALMDYHLSLPVLKDAIQALNSRERTLLNNAVAQRESDPDRMSGCPTNDKVNAKLRGAVAEPTFREKSGERIIVKWLIPINELVMTTHQTNPHQFYSDDLNFAPDLAAGAYVTASNFYLIKNADEQCRKVRELDAQIAKLEASLGVYRNTKMDHHFLSSKEKTQFSKSRIKHIKSSIYKLQTEKLLAEPRYEMVFSRDLQRLNASGNGSSRKLNPIEYVVLVLTIGERARWERNITEFQNQWFGSGPKRDPLLFYEDTDNESSYSFGSVSSTSTARKSHFDDTRNHKISSLKRSLSRSAPKLDQRPAINMEVMGIIRKNMI</sequence>
<protein>
    <submittedName>
        <fullName evidence="2">Uncharacterized protein</fullName>
    </submittedName>
</protein>
<reference evidence="2 3" key="1">
    <citation type="submission" date="2024-11" db="EMBL/GenBank/DDBJ databases">
        <title>Adaptive evolution of stress response genes in parasites aligns with host niche diversity.</title>
        <authorList>
            <person name="Hahn C."/>
            <person name="Resl P."/>
        </authorList>
    </citation>
    <scope>NUCLEOTIDE SEQUENCE [LARGE SCALE GENOMIC DNA]</scope>
    <source>
        <strain evidence="2">EGGRZ-B1_66</strain>
        <tissue evidence="2">Body</tissue>
    </source>
</reference>
<accession>A0ABD2Q802</accession>
<dbReference type="EMBL" id="JBJKFK010001020">
    <property type="protein sequence ID" value="KAL3314361.1"/>
    <property type="molecule type" value="Genomic_DNA"/>
</dbReference>
<dbReference type="Gene3D" id="1.20.900.10">
    <property type="entry name" value="Dbl homology (DH) domain"/>
    <property type="match status" value="1"/>
</dbReference>
<comment type="caution">
    <text evidence="2">The sequence shown here is derived from an EMBL/GenBank/DDBJ whole genome shotgun (WGS) entry which is preliminary data.</text>
</comment>
<evidence type="ECO:0000313" key="3">
    <source>
        <dbReference type="Proteomes" id="UP001626550"/>
    </source>
</evidence>
<keyword evidence="3" id="KW-1185">Reference proteome</keyword>
<proteinExistence type="predicted"/>
<dbReference type="AlphaFoldDB" id="A0ABD2Q802"/>